<feature type="domain" description="Transposase IS116/IS110/IS902 C-terminal" evidence="2">
    <location>
        <begin position="213"/>
        <end position="290"/>
    </location>
</feature>
<accession>A0A9X4F3W3</accession>
<reference evidence="3" key="1">
    <citation type="submission" date="2022-02" db="EMBL/GenBank/DDBJ databases">
        <title>Emergence and expansion in Europe of a Vibrio aestuarianus clonal complex pathogenic for oysters.</title>
        <authorList>
            <person name="Mesnil A."/>
            <person name="Travers M.-A."/>
        </authorList>
    </citation>
    <scope>NUCLEOTIDE SEQUENCE</scope>
    <source>
        <strain evidence="3">19_064_11T1</strain>
    </source>
</reference>
<proteinExistence type="predicted"/>
<evidence type="ECO:0000313" key="4">
    <source>
        <dbReference type="Proteomes" id="UP001140979"/>
    </source>
</evidence>
<dbReference type="EMBL" id="JAKNBA010000055">
    <property type="protein sequence ID" value="MDE1244075.1"/>
    <property type="molecule type" value="Genomic_DNA"/>
</dbReference>
<dbReference type="PANTHER" id="PTHR33055:SF3">
    <property type="entry name" value="PUTATIVE TRANSPOSASE FOR IS117-RELATED"/>
    <property type="match status" value="1"/>
</dbReference>
<dbReference type="NCBIfam" id="NF033542">
    <property type="entry name" value="transpos_IS110"/>
    <property type="match status" value="1"/>
</dbReference>
<dbReference type="PANTHER" id="PTHR33055">
    <property type="entry name" value="TRANSPOSASE FOR INSERTION SEQUENCE ELEMENT IS1111A"/>
    <property type="match status" value="1"/>
</dbReference>
<name>A0A9X4F3W3_9VIBR</name>
<dbReference type="InterPro" id="IPR047650">
    <property type="entry name" value="Transpos_IS110"/>
</dbReference>
<evidence type="ECO:0000259" key="1">
    <source>
        <dbReference type="Pfam" id="PF01548"/>
    </source>
</evidence>
<feature type="domain" description="Transposase IS110-like N-terminal" evidence="1">
    <location>
        <begin position="6"/>
        <end position="143"/>
    </location>
</feature>
<organism evidence="3 4">
    <name type="scientific">Vibrio aestuarianus</name>
    <dbReference type="NCBI Taxonomy" id="28171"/>
    <lineage>
        <taxon>Bacteria</taxon>
        <taxon>Pseudomonadati</taxon>
        <taxon>Pseudomonadota</taxon>
        <taxon>Gammaproteobacteria</taxon>
        <taxon>Vibrionales</taxon>
        <taxon>Vibrionaceae</taxon>
        <taxon>Vibrio</taxon>
    </lineage>
</organism>
<evidence type="ECO:0000313" key="3">
    <source>
        <dbReference type="EMBL" id="MDE1244075.1"/>
    </source>
</evidence>
<dbReference type="Pfam" id="PF02371">
    <property type="entry name" value="Transposase_20"/>
    <property type="match status" value="1"/>
</dbReference>
<sequence length="342" mass="38081">MDIKVIGIDLAKNVFQVCVCLMDNSIMSNKKVNRNKLLDKIRQFPEGSLIAMEACGTAHYWGRQFQALGYQVQLIPAQHVKPFVANQKNDANDALAICEAAFRPNIHMVPVKTVEQQDIKALRCVRSRLVQNRTAMVNQIRSLASESGVIFSVGRLQLQASLSRVLADNEHELSHTLHHLLKFLYEDLCVLNERINQIEHDIKALCQIQPRYNALLSIPGFGSLVTASFMSELGSGHQFKNGRQFSAWCGLVPSQSSSGGKVRLGSITKNGSSELRVLLIHGARAVGRFASKRDDKLGRWFNALALRQGRHKAVVALANKIARIGWRILTSNDNFDVNKAFA</sequence>
<comment type="caution">
    <text evidence="3">The sequence shown here is derived from an EMBL/GenBank/DDBJ whole genome shotgun (WGS) entry which is preliminary data.</text>
</comment>
<dbReference type="Proteomes" id="UP001140979">
    <property type="component" value="Unassembled WGS sequence"/>
</dbReference>
<dbReference type="InterPro" id="IPR002525">
    <property type="entry name" value="Transp_IS110-like_N"/>
</dbReference>
<dbReference type="GO" id="GO:0003677">
    <property type="term" value="F:DNA binding"/>
    <property type="evidence" value="ECO:0007669"/>
    <property type="project" value="InterPro"/>
</dbReference>
<evidence type="ECO:0000259" key="2">
    <source>
        <dbReference type="Pfam" id="PF02371"/>
    </source>
</evidence>
<protein>
    <submittedName>
        <fullName evidence="3">IS110 family transposase</fullName>
    </submittedName>
</protein>
<dbReference type="AlphaFoldDB" id="A0A9X4F3W3"/>
<gene>
    <name evidence="3" type="ORF">L9W94_18430</name>
</gene>
<dbReference type="InterPro" id="IPR003346">
    <property type="entry name" value="Transposase_20"/>
</dbReference>
<dbReference type="GO" id="GO:0006313">
    <property type="term" value="P:DNA transposition"/>
    <property type="evidence" value="ECO:0007669"/>
    <property type="project" value="InterPro"/>
</dbReference>
<dbReference type="Pfam" id="PF01548">
    <property type="entry name" value="DEDD_Tnp_IS110"/>
    <property type="match status" value="1"/>
</dbReference>
<dbReference type="RefSeq" id="WP_274683892.1">
    <property type="nucleotide sequence ID" value="NZ_JAKNBA010000055.1"/>
</dbReference>
<dbReference type="GO" id="GO:0004803">
    <property type="term" value="F:transposase activity"/>
    <property type="evidence" value="ECO:0007669"/>
    <property type="project" value="InterPro"/>
</dbReference>